<comment type="caution">
    <text evidence="2">The sequence shown here is derived from an EMBL/GenBank/DDBJ whole genome shotgun (WGS) entry which is preliminary data.</text>
</comment>
<keyword evidence="3" id="KW-1185">Reference proteome</keyword>
<dbReference type="Pfam" id="PF09492">
    <property type="entry name" value="Pec_lyase"/>
    <property type="match status" value="1"/>
</dbReference>
<name>A0ABV1GV14_9BACT</name>
<keyword evidence="1" id="KW-0732">Signal</keyword>
<proteinExistence type="predicted"/>
<evidence type="ECO:0000313" key="2">
    <source>
        <dbReference type="EMBL" id="MEQ2544243.1"/>
    </source>
</evidence>
<keyword evidence="2" id="KW-0456">Lyase</keyword>
<reference evidence="2 3" key="1">
    <citation type="submission" date="2024-03" db="EMBL/GenBank/DDBJ databases">
        <title>Human intestinal bacterial collection.</title>
        <authorList>
            <person name="Pauvert C."/>
            <person name="Hitch T.C.A."/>
            <person name="Clavel T."/>
        </authorList>
    </citation>
    <scope>NUCLEOTIDE SEQUENCE [LARGE SCALE GENOMIC DNA]</scope>
    <source>
        <strain evidence="2 3">CLA-KB-H122</strain>
    </source>
</reference>
<dbReference type="EC" id="4.2.2.2" evidence="2"/>
<evidence type="ECO:0000256" key="1">
    <source>
        <dbReference type="SAM" id="SignalP"/>
    </source>
</evidence>
<accession>A0ABV1GV14</accession>
<dbReference type="NCBIfam" id="TIGR02474">
    <property type="entry name" value="pec_lyase"/>
    <property type="match status" value="1"/>
</dbReference>
<feature type="signal peptide" evidence="1">
    <location>
        <begin position="1"/>
        <end position="19"/>
    </location>
</feature>
<dbReference type="SUPFAM" id="SSF81853">
    <property type="entry name" value="Family 10 polysaccharide lyase"/>
    <property type="match status" value="1"/>
</dbReference>
<dbReference type="Gene3D" id="1.50.10.20">
    <property type="match status" value="1"/>
</dbReference>
<feature type="chain" id="PRO_5045531937" evidence="1">
    <location>
        <begin position="20"/>
        <end position="366"/>
    </location>
</feature>
<gene>
    <name evidence="2" type="primary">pelA</name>
    <name evidence="2" type="ORF">WMO46_04690</name>
</gene>
<dbReference type="Proteomes" id="UP001460202">
    <property type="component" value="Unassembled WGS sequence"/>
</dbReference>
<evidence type="ECO:0000313" key="3">
    <source>
        <dbReference type="Proteomes" id="UP001460202"/>
    </source>
</evidence>
<dbReference type="InterPro" id="IPR012669">
    <property type="entry name" value="Pectate_lyase"/>
</dbReference>
<dbReference type="EMBL" id="JBBMFL010000004">
    <property type="protein sequence ID" value="MEQ2544243.1"/>
    <property type="molecule type" value="Genomic_DNA"/>
</dbReference>
<protein>
    <submittedName>
        <fullName evidence="2">Pectate lyase</fullName>
        <ecNumber evidence="2">4.2.2.2</ecNumber>
    </submittedName>
</protein>
<sequence length="366" mass="41404">MKKIVIVLAFAVAAVSAAAQTQPEVSSKRFADAVSHWNKEHGKQTYERYMPDQFRGIADNIVAYQNADGGWPKNLDMMAKLDPDSVKASLKPRHRLSTLDNANVYTQVEYLSNVFLLTGDSVYCRSARRGMEYMLATQYPNGGWRGWDADAVTFNDGIICGVLSTWQEVLAGKPLYAWVDDGLKARIQASWDRGIDLILRTQWVQAGVKTVWAQQYDHETLQPVKARAYELPGLSASESADIVMLLMRIKKPSPEVVEAVEAAAAWFDRTKITGKKVETVSVPEGLEEDRKIKKDRILVDDPDAAPIWPRYSELSDNRPFFATREGVKVYDLREVPAERRVGYSWYGTWGGKVLKKYPEWHRKLGK</sequence>
<organism evidence="2 3">
    <name type="scientific">Alistipes intestinihominis</name>
    <dbReference type="NCBI Taxonomy" id="3133172"/>
    <lineage>
        <taxon>Bacteria</taxon>
        <taxon>Pseudomonadati</taxon>
        <taxon>Bacteroidota</taxon>
        <taxon>Bacteroidia</taxon>
        <taxon>Bacteroidales</taxon>
        <taxon>Rikenellaceae</taxon>
        <taxon>Alistipes</taxon>
    </lineage>
</organism>
<dbReference type="GO" id="GO:0030570">
    <property type="term" value="F:pectate lyase activity"/>
    <property type="evidence" value="ECO:0007669"/>
    <property type="project" value="UniProtKB-EC"/>
</dbReference>
<dbReference type="RefSeq" id="WP_349093916.1">
    <property type="nucleotide sequence ID" value="NZ_JBBMFL010000004.1"/>
</dbReference>